<keyword evidence="3 5" id="KW-1133">Transmembrane helix</keyword>
<dbReference type="Gene3D" id="1.20.1560.10">
    <property type="entry name" value="ABC transporter type 1, transmembrane domain"/>
    <property type="match status" value="1"/>
</dbReference>
<comment type="subcellular location">
    <subcellularLocation>
        <location evidence="1">Cell membrane</location>
        <topology evidence="1">Multi-pass membrane protein</topology>
    </subcellularLocation>
</comment>
<dbReference type="InterPro" id="IPR036640">
    <property type="entry name" value="ABC1_TM_sf"/>
</dbReference>
<feature type="transmembrane region" description="Helical" evidence="5">
    <location>
        <begin position="126"/>
        <end position="159"/>
    </location>
</feature>
<dbReference type="PROSITE" id="PS50929">
    <property type="entry name" value="ABC_TM1F"/>
    <property type="match status" value="1"/>
</dbReference>
<dbReference type="Pfam" id="PF13748">
    <property type="entry name" value="ABC_membrane_3"/>
    <property type="match status" value="1"/>
</dbReference>
<evidence type="ECO:0000313" key="8">
    <source>
        <dbReference type="Proteomes" id="UP001198151"/>
    </source>
</evidence>
<accession>A0ABS8G1P0</accession>
<keyword evidence="2 5" id="KW-0812">Transmembrane</keyword>
<evidence type="ECO:0000313" key="7">
    <source>
        <dbReference type="EMBL" id="MCC2256081.1"/>
    </source>
</evidence>
<evidence type="ECO:0000256" key="3">
    <source>
        <dbReference type="ARBA" id="ARBA00022989"/>
    </source>
</evidence>
<evidence type="ECO:0000256" key="5">
    <source>
        <dbReference type="SAM" id="Phobius"/>
    </source>
</evidence>
<dbReference type="EMBL" id="JAJEQX010000048">
    <property type="protein sequence ID" value="MCC2256081.1"/>
    <property type="molecule type" value="Genomic_DNA"/>
</dbReference>
<feature type="domain" description="ABC transmembrane type-1" evidence="6">
    <location>
        <begin position="27"/>
        <end position="273"/>
    </location>
</feature>
<organism evidence="7 8">
    <name type="scientific">Ruminococcus turbiniformis</name>
    <dbReference type="NCBI Taxonomy" id="2881258"/>
    <lineage>
        <taxon>Bacteria</taxon>
        <taxon>Bacillati</taxon>
        <taxon>Bacillota</taxon>
        <taxon>Clostridia</taxon>
        <taxon>Eubacteriales</taxon>
        <taxon>Oscillospiraceae</taxon>
        <taxon>Ruminococcus</taxon>
    </lineage>
</organism>
<evidence type="ECO:0000256" key="2">
    <source>
        <dbReference type="ARBA" id="ARBA00022692"/>
    </source>
</evidence>
<feature type="transmembrane region" description="Helical" evidence="5">
    <location>
        <begin position="52"/>
        <end position="71"/>
    </location>
</feature>
<dbReference type="InterPro" id="IPR011527">
    <property type="entry name" value="ABC1_TM_dom"/>
</dbReference>
<evidence type="ECO:0000256" key="1">
    <source>
        <dbReference type="ARBA" id="ARBA00004651"/>
    </source>
</evidence>
<evidence type="ECO:0000256" key="4">
    <source>
        <dbReference type="ARBA" id="ARBA00023136"/>
    </source>
</evidence>
<dbReference type="SUPFAM" id="SSF90123">
    <property type="entry name" value="ABC transporter transmembrane region"/>
    <property type="match status" value="1"/>
</dbReference>
<comment type="caution">
    <text evidence="7">The sequence shown here is derived from an EMBL/GenBank/DDBJ whole genome shotgun (WGS) entry which is preliminary data.</text>
</comment>
<keyword evidence="8" id="KW-1185">Reference proteome</keyword>
<feature type="transmembrane region" description="Helical" evidence="5">
    <location>
        <begin position="20"/>
        <end position="40"/>
    </location>
</feature>
<evidence type="ECO:0000259" key="6">
    <source>
        <dbReference type="PROSITE" id="PS50929"/>
    </source>
</evidence>
<gene>
    <name evidence="7" type="ORF">LKD70_16965</name>
</gene>
<dbReference type="RefSeq" id="WP_227709061.1">
    <property type="nucleotide sequence ID" value="NZ_JAJEQX010000048.1"/>
</dbReference>
<name>A0ABS8G1P0_9FIRM</name>
<sequence length="286" mass="32469">MKNVFAEVYRIFKKAPLHISLILLMDIAGAIIWAANPYIIGACIDDLLGRKYCWLCIFIALQLLLIALRTVDKILDTRIYSRIIEEESTTYYEKIIRTDADDSKISSLLDRVDDIPNFLEINLFDFLSMAGGIIFSLIFIFSISGLFVLLLAVSVSIVVPFATYRFQKDIALNNENRKNIDEARVNIIASRKIERYKEHIRKALSLDIINSDLDAKTYLLTDLLQTVLLVIAIISTIHAGNYTSGQLFSTITYVMMLNGYVGEINESIIVVKDLQDTVSRLERNAK</sequence>
<dbReference type="Proteomes" id="UP001198151">
    <property type="component" value="Unassembled WGS sequence"/>
</dbReference>
<keyword evidence="4 5" id="KW-0472">Membrane</keyword>
<reference evidence="7 8" key="1">
    <citation type="submission" date="2021-10" db="EMBL/GenBank/DDBJ databases">
        <title>Anaerobic single-cell dispensing facilitates the cultivation of human gut bacteria.</title>
        <authorList>
            <person name="Afrizal A."/>
        </authorList>
    </citation>
    <scope>NUCLEOTIDE SEQUENCE [LARGE SCALE GENOMIC DNA]</scope>
    <source>
        <strain evidence="7 8">CLA-AA-H200</strain>
    </source>
</reference>
<protein>
    <submittedName>
        <fullName evidence="7">ABC transporter six-transmembrane domain-containing protein</fullName>
    </submittedName>
</protein>
<proteinExistence type="predicted"/>